<keyword evidence="1" id="KW-0805">Transcription regulation</keyword>
<keyword evidence="3" id="KW-0804">Transcription</keyword>
<dbReference type="Pfam" id="PF01614">
    <property type="entry name" value="IclR_C"/>
    <property type="match status" value="1"/>
</dbReference>
<dbReference type="InterPro" id="IPR050707">
    <property type="entry name" value="HTH_MetabolicPath_Reg"/>
</dbReference>
<reference evidence="7 8" key="1">
    <citation type="submission" date="2024-02" db="EMBL/GenBank/DDBJ databases">
        <title>Genome analysis and characterization of Microbaculum marinisediminis sp. nov., isolated from marine sediment.</title>
        <authorList>
            <person name="Du Z.-J."/>
            <person name="Ye Y.-Q."/>
            <person name="Zhang Z.-R."/>
            <person name="Yuan S.-M."/>
            <person name="Zhang X.-Y."/>
        </authorList>
    </citation>
    <scope>NUCLEOTIDE SEQUENCE [LARGE SCALE GENOMIC DNA]</scope>
    <source>
        <strain evidence="7 8">SDUM1044001</strain>
    </source>
</reference>
<keyword evidence="8" id="KW-1185">Reference proteome</keyword>
<evidence type="ECO:0000256" key="1">
    <source>
        <dbReference type="ARBA" id="ARBA00023015"/>
    </source>
</evidence>
<dbReference type="GO" id="GO:0003700">
    <property type="term" value="F:DNA-binding transcription factor activity"/>
    <property type="evidence" value="ECO:0007669"/>
    <property type="project" value="TreeGrafter"/>
</dbReference>
<evidence type="ECO:0000313" key="7">
    <source>
        <dbReference type="EMBL" id="MEJ8573000.1"/>
    </source>
</evidence>
<comment type="caution">
    <text evidence="7">The sequence shown here is derived from an EMBL/GenBank/DDBJ whole genome shotgun (WGS) entry which is preliminary data.</text>
</comment>
<evidence type="ECO:0000256" key="3">
    <source>
        <dbReference type="ARBA" id="ARBA00023163"/>
    </source>
</evidence>
<protein>
    <submittedName>
        <fullName evidence="7">Helix-turn-helix domain-containing protein</fullName>
    </submittedName>
</protein>
<feature type="compositionally biased region" description="Polar residues" evidence="4">
    <location>
        <begin position="1"/>
        <end position="14"/>
    </location>
</feature>
<dbReference type="PANTHER" id="PTHR30136">
    <property type="entry name" value="HELIX-TURN-HELIX TRANSCRIPTIONAL REGULATOR, ICLR FAMILY"/>
    <property type="match status" value="1"/>
</dbReference>
<dbReference type="Pfam" id="PF09339">
    <property type="entry name" value="HTH_IclR"/>
    <property type="match status" value="1"/>
</dbReference>
<dbReference type="SUPFAM" id="SSF55781">
    <property type="entry name" value="GAF domain-like"/>
    <property type="match status" value="1"/>
</dbReference>
<dbReference type="EMBL" id="JAZHOF010000006">
    <property type="protein sequence ID" value="MEJ8573000.1"/>
    <property type="molecule type" value="Genomic_DNA"/>
</dbReference>
<dbReference type="InterPro" id="IPR029016">
    <property type="entry name" value="GAF-like_dom_sf"/>
</dbReference>
<dbReference type="PROSITE" id="PS51077">
    <property type="entry name" value="HTH_ICLR"/>
    <property type="match status" value="1"/>
</dbReference>
<dbReference type="SMART" id="SM00346">
    <property type="entry name" value="HTH_ICLR"/>
    <property type="match status" value="1"/>
</dbReference>
<feature type="domain" description="IclR-ED" evidence="6">
    <location>
        <begin position="117"/>
        <end position="301"/>
    </location>
</feature>
<evidence type="ECO:0000259" key="5">
    <source>
        <dbReference type="PROSITE" id="PS51077"/>
    </source>
</evidence>
<gene>
    <name evidence="7" type="ORF">V3328_16030</name>
</gene>
<organism evidence="7 8">
    <name type="scientific">Microbaculum marinum</name>
    <dbReference type="NCBI Taxonomy" id="1764581"/>
    <lineage>
        <taxon>Bacteria</taxon>
        <taxon>Pseudomonadati</taxon>
        <taxon>Pseudomonadota</taxon>
        <taxon>Alphaproteobacteria</taxon>
        <taxon>Hyphomicrobiales</taxon>
        <taxon>Tepidamorphaceae</taxon>
        <taxon>Microbaculum</taxon>
    </lineage>
</organism>
<feature type="domain" description="HTH iclR-type" evidence="5">
    <location>
        <begin position="55"/>
        <end position="116"/>
    </location>
</feature>
<dbReference type="Gene3D" id="1.10.10.10">
    <property type="entry name" value="Winged helix-like DNA-binding domain superfamily/Winged helix DNA-binding domain"/>
    <property type="match status" value="1"/>
</dbReference>
<keyword evidence="2" id="KW-0238">DNA-binding</keyword>
<accession>A0AAW9RVS6</accession>
<evidence type="ECO:0000259" key="6">
    <source>
        <dbReference type="PROSITE" id="PS51078"/>
    </source>
</evidence>
<dbReference type="RefSeq" id="WP_340330692.1">
    <property type="nucleotide sequence ID" value="NZ_JAZHOF010000006.1"/>
</dbReference>
<dbReference type="GO" id="GO:0045892">
    <property type="term" value="P:negative regulation of DNA-templated transcription"/>
    <property type="evidence" value="ECO:0007669"/>
    <property type="project" value="TreeGrafter"/>
</dbReference>
<dbReference type="InterPro" id="IPR014757">
    <property type="entry name" value="Tscrpt_reg_IclR_C"/>
</dbReference>
<sequence length="320" mass="36009">MELSPVTAQTTDASTGVVDTAQSGSKPGRPAESVRCRTNSRHGLTDLSRRSYPPVESVCRALEILNAVNKLRIASINGLYEETKFPKSTIVRMLETLMSEGYVARDNMCGGYRVTSRVRELSSGYEGISRIIEVARPLAIDLTRRTKWPVAIGVMDGDEIAIQFWTGAISPWNTDSILGLRPDMEHSAMGRTYLAFCPAAERERHLARFRADPERNFDDSAERRFRLLLEQVRSEGYAQRDPRTWPYRRTTFCMPIREGDTVHAMISTSYFTTAIPKHKLAEQIIEPLRCTTTKIEEAFAFMNSGGDLVDHSGDEVEFGF</sequence>
<dbReference type="GO" id="GO:0003677">
    <property type="term" value="F:DNA binding"/>
    <property type="evidence" value="ECO:0007669"/>
    <property type="project" value="UniProtKB-KW"/>
</dbReference>
<feature type="region of interest" description="Disordered" evidence="4">
    <location>
        <begin position="1"/>
        <end position="47"/>
    </location>
</feature>
<name>A0AAW9RVS6_9HYPH</name>
<evidence type="ECO:0000256" key="2">
    <source>
        <dbReference type="ARBA" id="ARBA00023125"/>
    </source>
</evidence>
<dbReference type="InterPro" id="IPR005471">
    <property type="entry name" value="Tscrpt_reg_IclR_N"/>
</dbReference>
<dbReference type="PROSITE" id="PS51078">
    <property type="entry name" value="ICLR_ED"/>
    <property type="match status" value="1"/>
</dbReference>
<proteinExistence type="predicted"/>
<dbReference type="SUPFAM" id="SSF46785">
    <property type="entry name" value="Winged helix' DNA-binding domain"/>
    <property type="match status" value="1"/>
</dbReference>
<dbReference type="Proteomes" id="UP001378188">
    <property type="component" value="Unassembled WGS sequence"/>
</dbReference>
<evidence type="ECO:0000256" key="4">
    <source>
        <dbReference type="SAM" id="MobiDB-lite"/>
    </source>
</evidence>
<evidence type="ECO:0000313" key="8">
    <source>
        <dbReference type="Proteomes" id="UP001378188"/>
    </source>
</evidence>
<dbReference type="AlphaFoldDB" id="A0AAW9RVS6"/>
<dbReference type="InterPro" id="IPR036390">
    <property type="entry name" value="WH_DNA-bd_sf"/>
</dbReference>
<dbReference type="InterPro" id="IPR036388">
    <property type="entry name" value="WH-like_DNA-bd_sf"/>
</dbReference>
<dbReference type="Gene3D" id="3.30.450.40">
    <property type="match status" value="1"/>
</dbReference>
<dbReference type="PANTHER" id="PTHR30136:SF23">
    <property type="entry name" value="DNA-BINDING TRANSCRIPTIONAL ACTIVATOR MHPR"/>
    <property type="match status" value="1"/>
</dbReference>